<feature type="non-terminal residue" evidence="12">
    <location>
        <position position="1"/>
    </location>
</feature>
<accession>A0AAD5T0W8</accession>
<dbReference type="Gene3D" id="2.130.10.10">
    <property type="entry name" value="YVTN repeat-like/Quinoprotein amine dehydrogenase"/>
    <property type="match status" value="1"/>
</dbReference>
<dbReference type="GO" id="GO:0005789">
    <property type="term" value="C:endoplasmic reticulum membrane"/>
    <property type="evidence" value="ECO:0007669"/>
    <property type="project" value="UniProtKB-SubCell"/>
</dbReference>
<dbReference type="GO" id="GO:0015031">
    <property type="term" value="P:protein transport"/>
    <property type="evidence" value="ECO:0007669"/>
    <property type="project" value="UniProtKB-KW"/>
</dbReference>
<evidence type="ECO:0000256" key="6">
    <source>
        <dbReference type="ARBA" id="ARBA00022824"/>
    </source>
</evidence>
<dbReference type="PROSITE" id="PS50294">
    <property type="entry name" value="WD_REPEATS_REGION"/>
    <property type="match status" value="1"/>
</dbReference>
<evidence type="ECO:0000313" key="12">
    <source>
        <dbReference type="EMBL" id="KAJ3111143.1"/>
    </source>
</evidence>
<comment type="subcellular location">
    <subcellularLocation>
        <location evidence="1">Endoplasmic reticulum membrane</location>
        <topology evidence="1">Single-pass membrane protein</topology>
    </subcellularLocation>
</comment>
<feature type="repeat" description="WD" evidence="11">
    <location>
        <begin position="133"/>
        <end position="153"/>
    </location>
</feature>
<proteinExistence type="predicted"/>
<dbReference type="SMART" id="SM00320">
    <property type="entry name" value="WD40"/>
    <property type="match status" value="3"/>
</dbReference>
<dbReference type="InterPro" id="IPR001680">
    <property type="entry name" value="WD40_rpt"/>
</dbReference>
<protein>
    <submittedName>
        <fullName evidence="12">Uncharacterized protein</fullName>
    </submittedName>
</protein>
<keyword evidence="10" id="KW-0472">Membrane</keyword>
<keyword evidence="8" id="KW-0653">Protein transport</keyword>
<dbReference type="EMBL" id="JADGJH010001662">
    <property type="protein sequence ID" value="KAJ3111143.1"/>
    <property type="molecule type" value="Genomic_DNA"/>
</dbReference>
<dbReference type="Proteomes" id="UP001211907">
    <property type="component" value="Unassembled WGS sequence"/>
</dbReference>
<evidence type="ECO:0000256" key="2">
    <source>
        <dbReference type="ARBA" id="ARBA00022448"/>
    </source>
</evidence>
<dbReference type="InterPro" id="IPR045260">
    <property type="entry name" value="Sec12-like"/>
</dbReference>
<evidence type="ECO:0000256" key="11">
    <source>
        <dbReference type="PROSITE-ProRule" id="PRU00221"/>
    </source>
</evidence>
<keyword evidence="13" id="KW-1185">Reference proteome</keyword>
<keyword evidence="6" id="KW-0256">Endoplasmic reticulum</keyword>
<keyword evidence="3 11" id="KW-0853">WD repeat</keyword>
<evidence type="ECO:0000313" key="13">
    <source>
        <dbReference type="Proteomes" id="UP001211907"/>
    </source>
</evidence>
<evidence type="ECO:0000256" key="10">
    <source>
        <dbReference type="ARBA" id="ARBA00023136"/>
    </source>
</evidence>
<evidence type="ECO:0000256" key="4">
    <source>
        <dbReference type="ARBA" id="ARBA00022692"/>
    </source>
</evidence>
<keyword evidence="9" id="KW-1133">Transmembrane helix</keyword>
<sequence>MPTNKNHVNTAIGFPVFAVAFAPKKPRLFVGGGGGASRSGVKNTLAAFDVNEFSLTLDLVTKYEFGSDEDSIQSIGVHPKEKTIVAGVNMPEEEIKQGNNKNCRIFTLKDDSLLFQTQFTTVEGDSFQRVSKFSPDGKYLVTAGTDGKLSLWNWPELTPAMPPLDAEGEIYDANFDSSSHLLVALSLKKCFVIDIAKGKTVWSIDKPVVNQSSDAAEFRAARFGSGITEGYLFLAVNAKNRKAAYLCRWKTDTWTMERSKLAAPRPITSFTISNSGSRIAFGAADSSVNIHNAKTMASVLKVTKAHQFPITSISFSPSEFTVVSGSADGTCN</sequence>
<dbReference type="InterPro" id="IPR011047">
    <property type="entry name" value="Quinoprotein_ADH-like_sf"/>
</dbReference>
<organism evidence="12 13">
    <name type="scientific">Physocladia obscura</name>
    <dbReference type="NCBI Taxonomy" id="109957"/>
    <lineage>
        <taxon>Eukaryota</taxon>
        <taxon>Fungi</taxon>
        <taxon>Fungi incertae sedis</taxon>
        <taxon>Chytridiomycota</taxon>
        <taxon>Chytridiomycota incertae sedis</taxon>
        <taxon>Chytridiomycetes</taxon>
        <taxon>Chytridiales</taxon>
        <taxon>Chytriomycetaceae</taxon>
        <taxon>Physocladia</taxon>
    </lineage>
</organism>
<evidence type="ECO:0000256" key="8">
    <source>
        <dbReference type="ARBA" id="ARBA00022927"/>
    </source>
</evidence>
<dbReference type="GO" id="GO:0003400">
    <property type="term" value="P:regulation of COPII vesicle coating"/>
    <property type="evidence" value="ECO:0007669"/>
    <property type="project" value="TreeGrafter"/>
</dbReference>
<dbReference type="PANTHER" id="PTHR23284:SF0">
    <property type="entry name" value="PROLACTIN REGULATORY ELEMENT-BINDING PROTEIN"/>
    <property type="match status" value="1"/>
</dbReference>
<comment type="caution">
    <text evidence="12">The sequence shown here is derived from an EMBL/GenBank/DDBJ whole genome shotgun (WGS) entry which is preliminary data.</text>
</comment>
<evidence type="ECO:0000256" key="7">
    <source>
        <dbReference type="ARBA" id="ARBA00022892"/>
    </source>
</evidence>
<dbReference type="AlphaFoldDB" id="A0AAD5T0W8"/>
<name>A0AAD5T0W8_9FUNG</name>
<dbReference type="Pfam" id="PF00400">
    <property type="entry name" value="WD40"/>
    <property type="match status" value="2"/>
</dbReference>
<evidence type="ECO:0000256" key="5">
    <source>
        <dbReference type="ARBA" id="ARBA00022737"/>
    </source>
</evidence>
<feature type="repeat" description="WD" evidence="11">
    <location>
        <begin position="303"/>
        <end position="332"/>
    </location>
</feature>
<reference evidence="12" key="1">
    <citation type="submission" date="2020-05" db="EMBL/GenBank/DDBJ databases">
        <title>Phylogenomic resolution of chytrid fungi.</title>
        <authorList>
            <person name="Stajich J.E."/>
            <person name="Amses K."/>
            <person name="Simmons R."/>
            <person name="Seto K."/>
            <person name="Myers J."/>
            <person name="Bonds A."/>
            <person name="Quandt C.A."/>
            <person name="Barry K."/>
            <person name="Liu P."/>
            <person name="Grigoriev I."/>
            <person name="Longcore J.E."/>
            <person name="James T.Y."/>
        </authorList>
    </citation>
    <scope>NUCLEOTIDE SEQUENCE</scope>
    <source>
        <strain evidence="12">JEL0513</strain>
    </source>
</reference>
<evidence type="ECO:0000256" key="3">
    <source>
        <dbReference type="ARBA" id="ARBA00022574"/>
    </source>
</evidence>
<keyword evidence="4" id="KW-0812">Transmembrane</keyword>
<dbReference type="GO" id="GO:0005085">
    <property type="term" value="F:guanyl-nucleotide exchange factor activity"/>
    <property type="evidence" value="ECO:0007669"/>
    <property type="project" value="InterPro"/>
</dbReference>
<keyword evidence="5" id="KW-0677">Repeat</keyword>
<dbReference type="GO" id="GO:0006888">
    <property type="term" value="P:endoplasmic reticulum to Golgi vesicle-mediated transport"/>
    <property type="evidence" value="ECO:0007669"/>
    <property type="project" value="TreeGrafter"/>
</dbReference>
<keyword evidence="7" id="KW-0931">ER-Golgi transport</keyword>
<keyword evidence="2" id="KW-0813">Transport</keyword>
<evidence type="ECO:0000256" key="9">
    <source>
        <dbReference type="ARBA" id="ARBA00022989"/>
    </source>
</evidence>
<dbReference type="PROSITE" id="PS50082">
    <property type="entry name" value="WD_REPEATS_2"/>
    <property type="match status" value="2"/>
</dbReference>
<dbReference type="InterPro" id="IPR015943">
    <property type="entry name" value="WD40/YVTN_repeat-like_dom_sf"/>
</dbReference>
<evidence type="ECO:0000256" key="1">
    <source>
        <dbReference type="ARBA" id="ARBA00004389"/>
    </source>
</evidence>
<dbReference type="PANTHER" id="PTHR23284">
    <property type="entry name" value="PROLACTIN REGULATORY ELEMENT BINDING PROTEIN"/>
    <property type="match status" value="1"/>
</dbReference>
<dbReference type="SUPFAM" id="SSF50998">
    <property type="entry name" value="Quinoprotein alcohol dehydrogenase-like"/>
    <property type="match status" value="1"/>
</dbReference>
<gene>
    <name evidence="12" type="ORF">HK100_002793</name>
</gene>